<dbReference type="Gene3D" id="3.30.710.10">
    <property type="entry name" value="Potassium Channel Kv1.1, Chain A"/>
    <property type="match status" value="1"/>
</dbReference>
<comment type="caution">
    <text evidence="2">The sequence shown here is derived from an EMBL/GenBank/DDBJ whole genome shotgun (WGS) entry which is preliminary data.</text>
</comment>
<dbReference type="SUPFAM" id="SSF54695">
    <property type="entry name" value="POZ domain"/>
    <property type="match status" value="1"/>
</dbReference>
<dbReference type="Proteomes" id="UP001620626">
    <property type="component" value="Unassembled WGS sequence"/>
</dbReference>
<evidence type="ECO:0000313" key="3">
    <source>
        <dbReference type="Proteomes" id="UP001620626"/>
    </source>
</evidence>
<feature type="domain" description="BTB" evidence="1">
    <location>
        <begin position="44"/>
        <end position="86"/>
    </location>
</feature>
<reference evidence="2 3" key="1">
    <citation type="submission" date="2024-10" db="EMBL/GenBank/DDBJ databases">
        <authorList>
            <person name="Kim D."/>
        </authorList>
    </citation>
    <scope>NUCLEOTIDE SEQUENCE [LARGE SCALE GENOMIC DNA]</scope>
    <source>
        <strain evidence="2">BH-2024</strain>
    </source>
</reference>
<evidence type="ECO:0000259" key="1">
    <source>
        <dbReference type="Pfam" id="PF00651"/>
    </source>
</evidence>
<dbReference type="InterPro" id="IPR011333">
    <property type="entry name" value="SKP1/BTB/POZ_sf"/>
</dbReference>
<name>A0ABD2L3C2_9BILA</name>
<protein>
    <recommendedName>
        <fullName evidence="1">BTB domain-containing protein</fullName>
    </recommendedName>
</protein>
<dbReference type="InterPro" id="IPR000210">
    <property type="entry name" value="BTB/POZ_dom"/>
</dbReference>
<dbReference type="EMBL" id="JBICBT010000564">
    <property type="protein sequence ID" value="KAL3109586.1"/>
    <property type="molecule type" value="Genomic_DNA"/>
</dbReference>
<dbReference type="Pfam" id="PF00651">
    <property type="entry name" value="BTB"/>
    <property type="match status" value="1"/>
</dbReference>
<sequence>MSRRRFGRRRFVRRRFVRRRFVRRRFVRRRFGGDVSTATFCPAPEAAAFKVMLSFIYTDDLSGLNGDNAMAVLCAAKKYNIPGLVDPSLQIPISKLRNVFVAYAYACLFDLKVKFKRI</sequence>
<organism evidence="2 3">
    <name type="scientific">Heterodera trifolii</name>
    <dbReference type="NCBI Taxonomy" id="157864"/>
    <lineage>
        <taxon>Eukaryota</taxon>
        <taxon>Metazoa</taxon>
        <taxon>Ecdysozoa</taxon>
        <taxon>Nematoda</taxon>
        <taxon>Chromadorea</taxon>
        <taxon>Rhabditida</taxon>
        <taxon>Tylenchina</taxon>
        <taxon>Tylenchomorpha</taxon>
        <taxon>Tylenchoidea</taxon>
        <taxon>Heteroderidae</taxon>
        <taxon>Heteroderinae</taxon>
        <taxon>Heterodera</taxon>
    </lineage>
</organism>
<evidence type="ECO:0000313" key="2">
    <source>
        <dbReference type="EMBL" id="KAL3109586.1"/>
    </source>
</evidence>
<keyword evidence="3" id="KW-1185">Reference proteome</keyword>
<dbReference type="AlphaFoldDB" id="A0ABD2L3C2"/>
<proteinExistence type="predicted"/>
<gene>
    <name evidence="2" type="ORF">niasHT_016930</name>
</gene>
<accession>A0ABD2L3C2</accession>